<reference evidence="3 4" key="1">
    <citation type="journal article" date="2015" name="Nature">
        <title>rRNA introns, odd ribosomes, and small enigmatic genomes across a large radiation of phyla.</title>
        <authorList>
            <person name="Brown C.T."/>
            <person name="Hug L.A."/>
            <person name="Thomas B.C."/>
            <person name="Sharon I."/>
            <person name="Castelle C.J."/>
            <person name="Singh A."/>
            <person name="Wilkins M.J."/>
            <person name="Williams K.H."/>
            <person name="Banfield J.F."/>
        </authorList>
    </citation>
    <scope>NUCLEOTIDE SEQUENCE [LARGE SCALE GENOMIC DNA]</scope>
</reference>
<dbReference type="CDD" id="cd02440">
    <property type="entry name" value="AdoMet_MTases"/>
    <property type="match status" value="1"/>
</dbReference>
<keyword evidence="1" id="KW-0472">Membrane</keyword>
<dbReference type="InterPro" id="IPR029063">
    <property type="entry name" value="SAM-dependent_MTases_sf"/>
</dbReference>
<dbReference type="GO" id="GO:0008757">
    <property type="term" value="F:S-adenosylmethionine-dependent methyltransferase activity"/>
    <property type="evidence" value="ECO:0007669"/>
    <property type="project" value="InterPro"/>
</dbReference>
<sequence>MRKDYLPVNKLTAKKTEAKFVEDFWTKRWQKQALKWQAANIENEAEFKAVSRYFNQLPKGAGILDGGCGLGVWTRYFTDRGHKTVGLDISQKTITRLKRNFPKYKFVAGDIRRLPFKSGSFDAYFSWGTFEHFEEGLGLCFDEAYRVLKSGGLLLISVPYYNLRLRLKDSLVLPPEGKKIRFYQWRLTANELKREFYIHGFKVDTVRPIYKGHGLSRLVKHDLGVGRQSFLHKPLMALLYPFMPPGFVAHMLIAAAYKR</sequence>
<dbReference type="Proteomes" id="UP000033860">
    <property type="component" value="Unassembled WGS sequence"/>
</dbReference>
<dbReference type="AlphaFoldDB" id="A0A0G1UT16"/>
<dbReference type="PANTHER" id="PTHR43591:SF110">
    <property type="entry name" value="RHODANESE DOMAIN-CONTAINING PROTEIN"/>
    <property type="match status" value="1"/>
</dbReference>
<evidence type="ECO:0000313" key="4">
    <source>
        <dbReference type="Proteomes" id="UP000033860"/>
    </source>
</evidence>
<keyword evidence="1" id="KW-0812">Transmembrane</keyword>
<feature type="domain" description="Methyltransferase type 11" evidence="2">
    <location>
        <begin position="64"/>
        <end position="156"/>
    </location>
</feature>
<accession>A0A0G1UT16</accession>
<dbReference type="Gene3D" id="3.40.50.150">
    <property type="entry name" value="Vaccinia Virus protein VP39"/>
    <property type="match status" value="1"/>
</dbReference>
<dbReference type="Pfam" id="PF08241">
    <property type="entry name" value="Methyltransf_11"/>
    <property type="match status" value="1"/>
</dbReference>
<keyword evidence="1" id="KW-1133">Transmembrane helix</keyword>
<keyword evidence="3" id="KW-0808">Transferase</keyword>
<dbReference type="PANTHER" id="PTHR43591">
    <property type="entry name" value="METHYLTRANSFERASE"/>
    <property type="match status" value="1"/>
</dbReference>
<evidence type="ECO:0000256" key="1">
    <source>
        <dbReference type="SAM" id="Phobius"/>
    </source>
</evidence>
<gene>
    <name evidence="3" type="ORF">UX85_C0006G0014</name>
</gene>
<dbReference type="EMBL" id="LCNT01000006">
    <property type="protein sequence ID" value="KKU60880.1"/>
    <property type="molecule type" value="Genomic_DNA"/>
</dbReference>
<dbReference type="InterPro" id="IPR013216">
    <property type="entry name" value="Methyltransf_11"/>
</dbReference>
<dbReference type="GO" id="GO:0032259">
    <property type="term" value="P:methylation"/>
    <property type="evidence" value="ECO:0007669"/>
    <property type="project" value="UniProtKB-KW"/>
</dbReference>
<evidence type="ECO:0000313" key="3">
    <source>
        <dbReference type="EMBL" id="KKU60880.1"/>
    </source>
</evidence>
<dbReference type="SUPFAM" id="SSF53335">
    <property type="entry name" value="S-adenosyl-L-methionine-dependent methyltransferases"/>
    <property type="match status" value="1"/>
</dbReference>
<proteinExistence type="predicted"/>
<comment type="caution">
    <text evidence="3">The sequence shown here is derived from an EMBL/GenBank/DDBJ whole genome shotgun (WGS) entry which is preliminary data.</text>
</comment>
<organism evidence="3 4">
    <name type="scientific">Candidatus Beckwithbacteria bacterium GW2011_GWB1_47_15</name>
    <dbReference type="NCBI Taxonomy" id="1618371"/>
    <lineage>
        <taxon>Bacteria</taxon>
        <taxon>Candidatus Beckwithiibacteriota</taxon>
    </lineage>
</organism>
<keyword evidence="3" id="KW-0489">Methyltransferase</keyword>
<protein>
    <submittedName>
        <fullName evidence="3">Methyltransferase type 11</fullName>
    </submittedName>
</protein>
<name>A0A0G1UT16_9BACT</name>
<evidence type="ECO:0000259" key="2">
    <source>
        <dbReference type="Pfam" id="PF08241"/>
    </source>
</evidence>
<feature type="transmembrane region" description="Helical" evidence="1">
    <location>
        <begin position="237"/>
        <end position="257"/>
    </location>
</feature>